<protein>
    <submittedName>
        <fullName evidence="2">Uncharacterized protein</fullName>
    </submittedName>
</protein>
<evidence type="ECO:0000313" key="3">
    <source>
        <dbReference type="EMBL" id="CAF4189398.1"/>
    </source>
</evidence>
<evidence type="ECO:0000313" key="2">
    <source>
        <dbReference type="EMBL" id="CAF1333575.1"/>
    </source>
</evidence>
<proteinExistence type="predicted"/>
<accession>A0A815G3U5</accession>
<comment type="caution">
    <text evidence="2">The sequence shown here is derived from an EMBL/GenBank/DDBJ whole genome shotgun (WGS) entry which is preliminary data.</text>
</comment>
<feature type="non-terminal residue" evidence="2">
    <location>
        <position position="56"/>
    </location>
</feature>
<dbReference type="EMBL" id="CAJNOQ010014044">
    <property type="protein sequence ID" value="CAF1333575.1"/>
    <property type="molecule type" value="Genomic_DNA"/>
</dbReference>
<dbReference type="Proteomes" id="UP000663829">
    <property type="component" value="Unassembled WGS sequence"/>
</dbReference>
<organism evidence="2 4">
    <name type="scientific">Didymodactylos carnosus</name>
    <dbReference type="NCBI Taxonomy" id="1234261"/>
    <lineage>
        <taxon>Eukaryota</taxon>
        <taxon>Metazoa</taxon>
        <taxon>Spiralia</taxon>
        <taxon>Gnathifera</taxon>
        <taxon>Rotifera</taxon>
        <taxon>Eurotatoria</taxon>
        <taxon>Bdelloidea</taxon>
        <taxon>Philodinida</taxon>
        <taxon>Philodinidae</taxon>
        <taxon>Didymodactylos</taxon>
    </lineage>
</organism>
<sequence length="56" mass="6268">MYDLKKGVELPNPACQNATKPPDPVEAEHMETEIEENKQLLTMDNAICANSNHKLC</sequence>
<evidence type="ECO:0000256" key="1">
    <source>
        <dbReference type="SAM" id="MobiDB-lite"/>
    </source>
</evidence>
<dbReference type="AlphaFoldDB" id="A0A815G3U5"/>
<evidence type="ECO:0000313" key="4">
    <source>
        <dbReference type="Proteomes" id="UP000663829"/>
    </source>
</evidence>
<dbReference type="Proteomes" id="UP000681722">
    <property type="component" value="Unassembled WGS sequence"/>
</dbReference>
<gene>
    <name evidence="2" type="ORF">GPM918_LOCUS30077</name>
    <name evidence="3" type="ORF">SRO942_LOCUS30680</name>
</gene>
<keyword evidence="4" id="KW-1185">Reference proteome</keyword>
<dbReference type="EMBL" id="CAJOBC010054748">
    <property type="protein sequence ID" value="CAF4189398.1"/>
    <property type="molecule type" value="Genomic_DNA"/>
</dbReference>
<reference evidence="2" key="1">
    <citation type="submission" date="2021-02" db="EMBL/GenBank/DDBJ databases">
        <authorList>
            <person name="Nowell W R."/>
        </authorList>
    </citation>
    <scope>NUCLEOTIDE SEQUENCE</scope>
</reference>
<feature type="region of interest" description="Disordered" evidence="1">
    <location>
        <begin position="1"/>
        <end position="24"/>
    </location>
</feature>
<name>A0A815G3U5_9BILA</name>